<dbReference type="PANTHER" id="PTHR47396:SF1">
    <property type="entry name" value="ATP-DEPENDENT HELICASE IRC3-RELATED"/>
    <property type="match status" value="1"/>
</dbReference>
<dbReference type="Proteomes" id="UP000029713">
    <property type="component" value="Unassembled WGS sequence"/>
</dbReference>
<sequence length="833" mass="90802">MDTDLIEEVAARLQLRAPNKAALEAVARRLDEADEPLDGVCDLATGVGKTYIAAALVDYLYESGVRNILIVTPGSTVFGKTVNNFTPGHTKYVNGLESNPLVITSEDFDRGAVAHALADDTRLKVFVFNVQQLIKPTQNTSRKVREHDENLGGSLYEHLQQVSDLVVIADEHHVYFGKNAKAFTSAVKDLKPLALIGLTATPSENTTDDQIIYNYPLAAAIADGFVKIPVLVARKDGQVTLRRQLADGLLLLDRKREALVAYCAKQDCNPVNPVMFVVCESIDDANEVASELRGPDMLGSDEAVLVVTSESPDESLAALDKVEDPASPVRAIVSVQMLKEGWDVKNIYVICALRALESQALSEQILGRGLRLPFGSRTGVPMLDSVEVLSHRRFHDLLANARALLEATFKERAEKVVAETATGQVSGTATATGGEDLVLPSDGEAADQVTRVDGIVGTGQLTIEGVGTAGASAADSEGSVGLVFQEFEDRAREAEAAVLLLQQDMSPRSDAPRILFPRLDKQIQPQPFTLSDVADDDARLRGLNYRSEIASPLDRVGLVAERRGEAIDVTPRKQAEDIAASQEMLPVIDLITEMTGKVLNSGLVIPEMKEKNAVRRLIRAFLAGAGVEDPETAEWSQRRVQVATDAFLHLVREKHKNRPSGIVEKIEPIGYPPSTLPSVTETLDRYTVQNAATFVPGKPYTGWTKSILPAAAFDAYSTEYRLADLLDSAPEITWWVRVLPNYGAYLNYGANQRYIPDLIAIDTTGVHWLIEGKADVRANDKDVLAKKEAAERWVRHVNDSGEVEAEWRYLFATETNVKHAAGSWVGLKQVTGS</sequence>
<dbReference type="Gene3D" id="3.40.50.300">
    <property type="entry name" value="P-loop containing nucleotide triphosphate hydrolases"/>
    <property type="match status" value="2"/>
</dbReference>
<feature type="domain" description="Helicase/UvrB N-terminal" evidence="1">
    <location>
        <begin position="13"/>
        <end position="203"/>
    </location>
</feature>
<dbReference type="InterPro" id="IPR050742">
    <property type="entry name" value="Helicase_Restrict-Modif_Enz"/>
</dbReference>
<keyword evidence="3" id="KW-1185">Reference proteome</keyword>
<comment type="caution">
    <text evidence="2">The sequence shown here is derived from an EMBL/GenBank/DDBJ whole genome shotgun (WGS) entry which is preliminary data.</text>
</comment>
<dbReference type="PANTHER" id="PTHR47396">
    <property type="entry name" value="TYPE I RESTRICTION ENZYME ECOKI R PROTEIN"/>
    <property type="match status" value="1"/>
</dbReference>
<protein>
    <recommendedName>
        <fullName evidence="1">Helicase/UvrB N-terminal domain-containing protein</fullName>
    </recommendedName>
</protein>
<dbReference type="STRING" id="1522368.IN07_14935"/>
<gene>
    <name evidence="2" type="ORF">IN07_14935</name>
</gene>
<dbReference type="GO" id="GO:0005829">
    <property type="term" value="C:cytosol"/>
    <property type="evidence" value="ECO:0007669"/>
    <property type="project" value="TreeGrafter"/>
</dbReference>
<evidence type="ECO:0000313" key="2">
    <source>
        <dbReference type="EMBL" id="KGH45841.1"/>
    </source>
</evidence>
<reference evidence="2 3" key="1">
    <citation type="submission" date="2014-07" db="EMBL/GenBank/DDBJ databases">
        <title>Biosystematic studies on Modestobacter strains isolated from extreme hyper-arid desert soil and from historic building.</title>
        <authorList>
            <person name="Bukarasam K."/>
            <person name="Bull A."/>
            <person name="Girard G."/>
            <person name="van Wezel G."/>
            <person name="Goodfellow M."/>
        </authorList>
    </citation>
    <scope>NUCLEOTIDE SEQUENCE [LARGE SCALE GENOMIC DNA]</scope>
    <source>
        <strain evidence="2 3">KNN45-2b</strain>
    </source>
</reference>
<dbReference type="SUPFAM" id="SSF52540">
    <property type="entry name" value="P-loop containing nucleoside triphosphate hydrolases"/>
    <property type="match status" value="2"/>
</dbReference>
<dbReference type="GO" id="GO:0005524">
    <property type="term" value="F:ATP binding"/>
    <property type="evidence" value="ECO:0007669"/>
    <property type="project" value="InterPro"/>
</dbReference>
<evidence type="ECO:0000313" key="3">
    <source>
        <dbReference type="Proteomes" id="UP000029713"/>
    </source>
</evidence>
<evidence type="ECO:0000259" key="1">
    <source>
        <dbReference type="Pfam" id="PF04851"/>
    </source>
</evidence>
<dbReference type="GO" id="GO:0016787">
    <property type="term" value="F:hydrolase activity"/>
    <property type="evidence" value="ECO:0007669"/>
    <property type="project" value="InterPro"/>
</dbReference>
<name>A0A098Y839_9ACTN</name>
<accession>A0A098Y839</accession>
<dbReference type="GO" id="GO:0003677">
    <property type="term" value="F:DNA binding"/>
    <property type="evidence" value="ECO:0007669"/>
    <property type="project" value="InterPro"/>
</dbReference>
<dbReference type="InterPro" id="IPR027417">
    <property type="entry name" value="P-loop_NTPase"/>
</dbReference>
<dbReference type="Pfam" id="PF04851">
    <property type="entry name" value="ResIII"/>
    <property type="match status" value="1"/>
</dbReference>
<dbReference type="AlphaFoldDB" id="A0A098Y839"/>
<dbReference type="EMBL" id="JPMX01000066">
    <property type="protein sequence ID" value="KGH45841.1"/>
    <property type="molecule type" value="Genomic_DNA"/>
</dbReference>
<dbReference type="RefSeq" id="WP_036336746.1">
    <property type="nucleotide sequence ID" value="NZ_JPMX01000066.1"/>
</dbReference>
<proteinExistence type="predicted"/>
<organism evidence="2 3">
    <name type="scientific">Modestobacter caceresii</name>
    <dbReference type="NCBI Taxonomy" id="1522368"/>
    <lineage>
        <taxon>Bacteria</taxon>
        <taxon>Bacillati</taxon>
        <taxon>Actinomycetota</taxon>
        <taxon>Actinomycetes</taxon>
        <taxon>Geodermatophilales</taxon>
        <taxon>Geodermatophilaceae</taxon>
        <taxon>Modestobacter</taxon>
    </lineage>
</organism>
<dbReference type="InterPro" id="IPR006935">
    <property type="entry name" value="Helicase/UvrB_N"/>
</dbReference>